<dbReference type="Gene3D" id="1.20.900.10">
    <property type="entry name" value="Dbl homology (DH) domain"/>
    <property type="match status" value="1"/>
</dbReference>
<dbReference type="PROSITE" id="PS50010">
    <property type="entry name" value="DH_2"/>
    <property type="match status" value="1"/>
</dbReference>
<dbReference type="InterPro" id="IPR011993">
    <property type="entry name" value="PH-like_dom_sf"/>
</dbReference>
<reference evidence="4" key="1">
    <citation type="thesis" date="2020" institute="ProQuest LLC" country="789 East Eisenhower Parkway, Ann Arbor, MI, USA">
        <title>Comparative Genomics and Chromosome Evolution.</title>
        <authorList>
            <person name="Mudd A.B."/>
        </authorList>
    </citation>
    <scope>NUCLEOTIDE SEQUENCE</scope>
    <source>
        <strain evidence="4">HN-11 Male</strain>
        <tissue evidence="4">Kidney and liver</tissue>
    </source>
</reference>
<evidence type="ECO:0000256" key="1">
    <source>
        <dbReference type="ARBA" id="ARBA00022658"/>
    </source>
</evidence>
<feature type="domain" description="DH" evidence="3">
    <location>
        <begin position="386"/>
        <end position="570"/>
    </location>
</feature>
<feature type="region of interest" description="Disordered" evidence="2">
    <location>
        <begin position="178"/>
        <end position="223"/>
    </location>
</feature>
<dbReference type="InterPro" id="IPR047270">
    <property type="entry name" value="PH_ephexin"/>
</dbReference>
<dbReference type="EMBL" id="WNTK01000006">
    <property type="protein sequence ID" value="KAG9482726.1"/>
    <property type="molecule type" value="Genomic_DNA"/>
</dbReference>
<evidence type="ECO:0000313" key="4">
    <source>
        <dbReference type="EMBL" id="KAG9482726.1"/>
    </source>
</evidence>
<name>A0A8J6F8S1_ELECQ</name>
<keyword evidence="1" id="KW-0344">Guanine-nucleotide releasing factor</keyword>
<dbReference type="InterPro" id="IPR035899">
    <property type="entry name" value="DBL_dom_sf"/>
</dbReference>
<dbReference type="InterPro" id="IPR000219">
    <property type="entry name" value="DH_dom"/>
</dbReference>
<feature type="region of interest" description="Disordered" evidence="2">
    <location>
        <begin position="114"/>
        <end position="163"/>
    </location>
</feature>
<feature type="compositionally biased region" description="Polar residues" evidence="2">
    <location>
        <begin position="122"/>
        <end position="161"/>
    </location>
</feature>
<evidence type="ECO:0000259" key="3">
    <source>
        <dbReference type="PROSITE" id="PS50010"/>
    </source>
</evidence>
<comment type="caution">
    <text evidence="4">The sequence shown here is derived from an EMBL/GenBank/DDBJ whole genome shotgun (WGS) entry which is preliminary data.</text>
</comment>
<dbReference type="OrthoDB" id="27593at2759"/>
<dbReference type="PANTHER" id="PTHR12845:SF6">
    <property type="entry name" value="RHO GUANINE NUCLEOTIDE EXCHANGE FACTOR 19"/>
    <property type="match status" value="1"/>
</dbReference>
<feature type="region of interest" description="Disordered" evidence="2">
    <location>
        <begin position="328"/>
        <end position="356"/>
    </location>
</feature>
<dbReference type="AlphaFoldDB" id="A0A8J6F8S1"/>
<dbReference type="GO" id="GO:0005085">
    <property type="term" value="F:guanyl-nucleotide exchange factor activity"/>
    <property type="evidence" value="ECO:0007669"/>
    <property type="project" value="UniProtKB-KW"/>
</dbReference>
<dbReference type="GO" id="GO:0032956">
    <property type="term" value="P:regulation of actin cytoskeleton organization"/>
    <property type="evidence" value="ECO:0007669"/>
    <property type="project" value="TreeGrafter"/>
</dbReference>
<dbReference type="FunFam" id="1.20.900.10:FF:000007">
    <property type="entry name" value="rho guanine nucleotide exchange factor 19"/>
    <property type="match status" value="1"/>
</dbReference>
<dbReference type="Proteomes" id="UP000770717">
    <property type="component" value="Unassembled WGS sequence"/>
</dbReference>
<gene>
    <name evidence="4" type="ORF">GDO78_011396</name>
</gene>
<organism evidence="4 5">
    <name type="scientific">Eleutherodactylus coqui</name>
    <name type="common">Puerto Rican coqui</name>
    <dbReference type="NCBI Taxonomy" id="57060"/>
    <lineage>
        <taxon>Eukaryota</taxon>
        <taxon>Metazoa</taxon>
        <taxon>Chordata</taxon>
        <taxon>Craniata</taxon>
        <taxon>Vertebrata</taxon>
        <taxon>Euteleostomi</taxon>
        <taxon>Amphibia</taxon>
        <taxon>Batrachia</taxon>
        <taxon>Anura</taxon>
        <taxon>Neobatrachia</taxon>
        <taxon>Hyloidea</taxon>
        <taxon>Eleutherodactylidae</taxon>
        <taxon>Eleutherodactylinae</taxon>
        <taxon>Eleutherodactylus</taxon>
        <taxon>Eleutherodactylus</taxon>
    </lineage>
</organism>
<dbReference type="PANTHER" id="PTHR12845">
    <property type="entry name" value="GUANINE NUCLEOTIDE EXCHANGE FACTOR"/>
    <property type="match status" value="1"/>
</dbReference>
<proteinExistence type="predicted"/>
<dbReference type="InterPro" id="IPR036028">
    <property type="entry name" value="SH3-like_dom_sf"/>
</dbReference>
<dbReference type="SMART" id="SM00325">
    <property type="entry name" value="RhoGEF"/>
    <property type="match status" value="1"/>
</dbReference>
<dbReference type="SUPFAM" id="SSF50729">
    <property type="entry name" value="PH domain-like"/>
    <property type="match status" value="1"/>
</dbReference>
<dbReference type="SUPFAM" id="SSF48065">
    <property type="entry name" value="DBL homology domain (DH-domain)"/>
    <property type="match status" value="1"/>
</dbReference>
<dbReference type="SUPFAM" id="SSF50044">
    <property type="entry name" value="SH3-domain"/>
    <property type="match status" value="1"/>
</dbReference>
<evidence type="ECO:0000256" key="2">
    <source>
        <dbReference type="SAM" id="MobiDB-lite"/>
    </source>
</evidence>
<feature type="region of interest" description="Disordered" evidence="2">
    <location>
        <begin position="261"/>
        <end position="285"/>
    </location>
</feature>
<protein>
    <recommendedName>
        <fullName evidence="3">DH domain-containing protein</fullName>
    </recommendedName>
</protein>
<accession>A0A8J6F8S1</accession>
<dbReference type="InterPro" id="IPR047271">
    <property type="entry name" value="Ephexin-like"/>
</dbReference>
<dbReference type="Gene3D" id="2.30.29.30">
    <property type="entry name" value="Pleckstrin-homology domain (PH domain)/Phosphotyrosine-binding domain (PTB)"/>
    <property type="match status" value="1"/>
</dbReference>
<feature type="compositionally biased region" description="Low complexity" evidence="2">
    <location>
        <begin position="338"/>
        <end position="356"/>
    </location>
</feature>
<dbReference type="CDD" id="cd01221">
    <property type="entry name" value="PH_ephexin"/>
    <property type="match status" value="1"/>
</dbReference>
<dbReference type="CDD" id="cd00160">
    <property type="entry name" value="RhoGEF"/>
    <property type="match status" value="1"/>
</dbReference>
<dbReference type="Pfam" id="PF00621">
    <property type="entry name" value="RhoGEF"/>
    <property type="match status" value="1"/>
</dbReference>
<keyword evidence="5" id="KW-1185">Reference proteome</keyword>
<evidence type="ECO:0000313" key="5">
    <source>
        <dbReference type="Proteomes" id="UP000770717"/>
    </source>
</evidence>
<sequence>MRPGLPNTIFMDYQALPDFQPHRSPIPYGREGSMVPGIGDPPPRERHRVVMYQQESLAFGSVPPLCAERQLGFSTVQSPLNSGIPGVTNHIQDHWIMGFHNKGVDHIMESQIPSRDEHQLSEDLTLQEKNSSPESDSNHPETPSVSNQENPRPLCRTSQGSDRAKSAWRKLRLYLPDASTSLPAPSGEEDTALPEPEDPSPSVAEVKEPPEVLEVTSPPGKVEQERWRFSATELISKLQLTQRRNNFTARLGKSLSTKITLRERGASAGQEGKSGRRERRCNSAGVTSLLQPATVDTDTSWLRLVQAILYQEYSDVAINRELQRQKREDFTGEEDDVSASPKSNLSPSSSFRSQRSSRGSTFSLWQDIPDVRGSGLLNTLTIQERKLQEAKFELVTSEASYVNSLSIVVDHFLNSPELNECLGAQEKQWLFSKLPEVKEISERFLADLEERLEEDILRFDVCDIVLRHCPELRRVYLPYVTNQAYQEQTYQRLLQENTRFRGVLVKLEEDQVCQRLPLTSFLILPFQRIMRLKMLVENILKHTAPGSHNEETASQAFSGLKKLVKECNSSVQSMKRTEELIHLNKKIHFESKIFPLISQSRWLVKHGEVTELDMQIPTTAGSRFKLCPKPVYLHLFNDCLLLSRKKELGRFAVFAHAQVCDLKVTDLSWKLQEVPGEVFHVQLCHEQKPKHQILLRAQSESQKQRWISAMCPSNPLSDLENLTESEGWMEGIRLSDGERGWMPSIHVEEITSKNARLRNLRENKRIKHATSKLEMKPP</sequence>
<feature type="compositionally biased region" description="Acidic residues" evidence="2">
    <location>
        <begin position="187"/>
        <end position="198"/>
    </location>
</feature>